<dbReference type="AlphaFoldDB" id="A0A6C0B5G6"/>
<protein>
    <submittedName>
        <fullName evidence="2">Uncharacterized protein</fullName>
    </submittedName>
</protein>
<dbReference type="EMBL" id="MN739080">
    <property type="protein sequence ID" value="QHS87336.1"/>
    <property type="molecule type" value="Genomic_DNA"/>
</dbReference>
<sequence>MNIDRKATLLGFSVISFFAGLYFCLTFDKKEGLTNATTQDSNGCPDLLVRKGASLLLYNTKTPDADPIPFYNLDEYINYLDIQRKKGVNCPVLFLQYETTAQGTEVYRMRPSPFDLQAGVPETAASSITQLGGKPIKVIDATRDNGPYNKGLFAGFDPYGLHVGEYTEVDAIHDSTALKQSISENPMDANWGGVQTTENAVRVGNYIDRYVNKPMYFTPKTSYLPDVYGAGPLPPNEVPDALKPQYE</sequence>
<reference evidence="2" key="1">
    <citation type="journal article" date="2020" name="Nature">
        <title>Giant virus diversity and host interactions through global metagenomics.</title>
        <authorList>
            <person name="Schulz F."/>
            <person name="Roux S."/>
            <person name="Paez-Espino D."/>
            <person name="Jungbluth S."/>
            <person name="Walsh D.A."/>
            <person name="Denef V.J."/>
            <person name="McMahon K.D."/>
            <person name="Konstantinidis K.T."/>
            <person name="Eloe-Fadrosh E.A."/>
            <person name="Kyrpides N.C."/>
            <person name="Woyke T."/>
        </authorList>
    </citation>
    <scope>NUCLEOTIDE SEQUENCE</scope>
    <source>
        <strain evidence="2">GVMAG-M-3300010157-4</strain>
    </source>
</reference>
<proteinExistence type="predicted"/>
<accession>A0A6C0B5G6</accession>
<feature type="transmembrane region" description="Helical" evidence="1">
    <location>
        <begin position="6"/>
        <end position="25"/>
    </location>
</feature>
<keyword evidence="1" id="KW-0472">Membrane</keyword>
<organism evidence="2">
    <name type="scientific">viral metagenome</name>
    <dbReference type="NCBI Taxonomy" id="1070528"/>
    <lineage>
        <taxon>unclassified sequences</taxon>
        <taxon>metagenomes</taxon>
        <taxon>organismal metagenomes</taxon>
    </lineage>
</organism>
<evidence type="ECO:0000313" key="2">
    <source>
        <dbReference type="EMBL" id="QHS87336.1"/>
    </source>
</evidence>
<keyword evidence="1" id="KW-0812">Transmembrane</keyword>
<keyword evidence="1" id="KW-1133">Transmembrane helix</keyword>
<evidence type="ECO:0000256" key="1">
    <source>
        <dbReference type="SAM" id="Phobius"/>
    </source>
</evidence>
<name>A0A6C0B5G6_9ZZZZ</name>